<proteinExistence type="predicted"/>
<evidence type="ECO:0000256" key="1">
    <source>
        <dbReference type="SAM" id="SignalP"/>
    </source>
</evidence>
<dbReference type="InParanoid" id="A0A2G4YMY3"/>
<reference evidence="2 3" key="1">
    <citation type="submission" date="2017-10" db="EMBL/GenBank/DDBJ databases">
        <title>Frigbacter circumglobatus gen. nov. sp. nov., isolated from sediment cultured in situ.</title>
        <authorList>
            <person name="Zhao Z."/>
        </authorList>
    </citation>
    <scope>NUCLEOTIDE SEQUENCE [LARGE SCALE GENOMIC DNA]</scope>
    <source>
        <strain evidence="2 3">ZYL</strain>
    </source>
</reference>
<feature type="chain" id="PRO_5013572764" description="Metallo-beta-lactamase domain-containing protein" evidence="1">
    <location>
        <begin position="22"/>
        <end position="225"/>
    </location>
</feature>
<feature type="signal peptide" evidence="1">
    <location>
        <begin position="1"/>
        <end position="21"/>
    </location>
</feature>
<sequence length="225" mass="25488">MIYTLKYVVLTGLLFASVLFPAENSHAQALEVEFIGNEAFRISDGDHTIMTDFPYKSGAYGYMEYEYSLPAETQNVAALVTHRHEDHFAPLLFIERGWSLIGPAEITAMMPRSKVIPFTDRITFGAAKITPVKAAHANVEHYTYLVNWQNKKLFFTGDTEQLAVLKNLPELEALFITPWFYRKAILNQALPAAKKIIIYHHTKDEIVPKCGDCIIPLQGQIIILE</sequence>
<dbReference type="PANTHER" id="PTHR43546">
    <property type="entry name" value="UPF0173 METAL-DEPENDENT HYDROLASE MJ1163-RELATED"/>
    <property type="match status" value="1"/>
</dbReference>
<gene>
    <name evidence="2" type="ORF">CRD36_14925</name>
</gene>
<dbReference type="Pfam" id="PF13483">
    <property type="entry name" value="Lactamase_B_3"/>
    <property type="match status" value="1"/>
</dbReference>
<name>A0A2G4YMY3_9PROT</name>
<dbReference type="InterPro" id="IPR050114">
    <property type="entry name" value="UPF0173_UPF0282_UlaG_hydrolase"/>
</dbReference>
<dbReference type="Proteomes" id="UP000229730">
    <property type="component" value="Unassembled WGS sequence"/>
</dbReference>
<keyword evidence="3" id="KW-1185">Reference proteome</keyword>
<dbReference type="InterPro" id="IPR036866">
    <property type="entry name" value="RibonucZ/Hydroxyglut_hydro"/>
</dbReference>
<dbReference type="SUPFAM" id="SSF56281">
    <property type="entry name" value="Metallo-hydrolase/oxidoreductase"/>
    <property type="match status" value="1"/>
</dbReference>
<dbReference type="Gene3D" id="3.60.15.10">
    <property type="entry name" value="Ribonuclease Z/Hydroxyacylglutathione hydrolase-like"/>
    <property type="match status" value="1"/>
</dbReference>
<dbReference type="AlphaFoldDB" id="A0A2G4YMY3"/>
<dbReference type="RefSeq" id="WP_099474678.1">
    <property type="nucleotide sequence ID" value="NZ_CP041025.1"/>
</dbReference>
<evidence type="ECO:0000313" key="3">
    <source>
        <dbReference type="Proteomes" id="UP000229730"/>
    </source>
</evidence>
<dbReference type="OrthoDB" id="9800940at2"/>
<dbReference type="EMBL" id="PDEM01000031">
    <property type="protein sequence ID" value="PHZ83668.1"/>
    <property type="molecule type" value="Genomic_DNA"/>
</dbReference>
<evidence type="ECO:0000313" key="2">
    <source>
        <dbReference type="EMBL" id="PHZ83668.1"/>
    </source>
</evidence>
<protein>
    <recommendedName>
        <fullName evidence="4">Metallo-beta-lactamase domain-containing protein</fullName>
    </recommendedName>
</protein>
<comment type="caution">
    <text evidence="2">The sequence shown here is derived from an EMBL/GenBank/DDBJ whole genome shotgun (WGS) entry which is preliminary data.</text>
</comment>
<keyword evidence="1" id="KW-0732">Signal</keyword>
<dbReference type="PANTHER" id="PTHR43546:SF3">
    <property type="entry name" value="UPF0173 METAL-DEPENDENT HYDROLASE MJ1163"/>
    <property type="match status" value="1"/>
</dbReference>
<evidence type="ECO:0008006" key="4">
    <source>
        <dbReference type="Google" id="ProtNLM"/>
    </source>
</evidence>
<organism evidence="2 3">
    <name type="scientific">Paremcibacter congregatus</name>
    <dbReference type="NCBI Taxonomy" id="2043170"/>
    <lineage>
        <taxon>Bacteria</taxon>
        <taxon>Pseudomonadati</taxon>
        <taxon>Pseudomonadota</taxon>
        <taxon>Alphaproteobacteria</taxon>
        <taxon>Emcibacterales</taxon>
        <taxon>Emcibacteraceae</taxon>
        <taxon>Paremcibacter</taxon>
    </lineage>
</organism>
<accession>A0A2G4YMY3</accession>